<comment type="caution">
    <text evidence="1">The sequence shown here is derived from an EMBL/GenBank/DDBJ whole genome shotgun (WGS) entry which is preliminary data.</text>
</comment>
<proteinExistence type="predicted"/>
<accession>A0AAV7S4Y1</accession>
<gene>
    <name evidence="1" type="ORF">NDU88_000551</name>
</gene>
<evidence type="ECO:0000313" key="1">
    <source>
        <dbReference type="EMBL" id="KAJ1160049.1"/>
    </source>
</evidence>
<evidence type="ECO:0008006" key="3">
    <source>
        <dbReference type="Google" id="ProtNLM"/>
    </source>
</evidence>
<dbReference type="AlphaFoldDB" id="A0AAV7S4Y1"/>
<protein>
    <recommendedName>
        <fullName evidence="3">Secreted protein</fullName>
    </recommendedName>
</protein>
<sequence length="68" mass="7298">MPLAYSASVWVCVRVGHLVICGLRGRIPARAVAGFCCLPLVFRACHMLHYAWISLRSPAKFGAAAVVG</sequence>
<keyword evidence="2" id="KW-1185">Reference proteome</keyword>
<dbReference type="Proteomes" id="UP001066276">
    <property type="component" value="Chromosome 4_2"/>
</dbReference>
<dbReference type="EMBL" id="JANPWB010000008">
    <property type="protein sequence ID" value="KAJ1160049.1"/>
    <property type="molecule type" value="Genomic_DNA"/>
</dbReference>
<reference evidence="1" key="1">
    <citation type="journal article" date="2022" name="bioRxiv">
        <title>Sequencing and chromosome-scale assembly of the giantPleurodeles waltlgenome.</title>
        <authorList>
            <person name="Brown T."/>
            <person name="Elewa A."/>
            <person name="Iarovenko S."/>
            <person name="Subramanian E."/>
            <person name="Araus A.J."/>
            <person name="Petzold A."/>
            <person name="Susuki M."/>
            <person name="Suzuki K.-i.T."/>
            <person name="Hayashi T."/>
            <person name="Toyoda A."/>
            <person name="Oliveira C."/>
            <person name="Osipova E."/>
            <person name="Leigh N.D."/>
            <person name="Simon A."/>
            <person name="Yun M.H."/>
        </authorList>
    </citation>
    <scope>NUCLEOTIDE SEQUENCE</scope>
    <source>
        <strain evidence="1">20211129_DDA</strain>
        <tissue evidence="1">Liver</tissue>
    </source>
</reference>
<name>A0AAV7S4Y1_PLEWA</name>
<evidence type="ECO:0000313" key="2">
    <source>
        <dbReference type="Proteomes" id="UP001066276"/>
    </source>
</evidence>
<organism evidence="1 2">
    <name type="scientific">Pleurodeles waltl</name>
    <name type="common">Iberian ribbed newt</name>
    <dbReference type="NCBI Taxonomy" id="8319"/>
    <lineage>
        <taxon>Eukaryota</taxon>
        <taxon>Metazoa</taxon>
        <taxon>Chordata</taxon>
        <taxon>Craniata</taxon>
        <taxon>Vertebrata</taxon>
        <taxon>Euteleostomi</taxon>
        <taxon>Amphibia</taxon>
        <taxon>Batrachia</taxon>
        <taxon>Caudata</taxon>
        <taxon>Salamandroidea</taxon>
        <taxon>Salamandridae</taxon>
        <taxon>Pleurodelinae</taxon>
        <taxon>Pleurodeles</taxon>
    </lineage>
</organism>